<keyword evidence="7" id="KW-0677">Repeat</keyword>
<feature type="repeat" description="CSPG" evidence="12">
    <location>
        <begin position="1974"/>
        <end position="2073"/>
    </location>
</feature>
<comment type="similarity">
    <text evidence="2">Belongs to the FRAS1 family.</text>
</comment>
<evidence type="ECO:0000256" key="10">
    <source>
        <dbReference type="ARBA" id="ARBA00023136"/>
    </source>
</evidence>
<dbReference type="Pfam" id="PF00093">
    <property type="entry name" value="VWC"/>
    <property type="match status" value="3"/>
</dbReference>
<keyword evidence="15" id="KW-1185">Reference proteome</keyword>
<gene>
    <name evidence="14" type="primary">FRAS1</name>
</gene>
<dbReference type="SUPFAM" id="SSF141072">
    <property type="entry name" value="CalX-like"/>
    <property type="match status" value="5"/>
</dbReference>
<feature type="domain" description="VWFC" evidence="13">
    <location>
        <begin position="323"/>
        <end position="366"/>
    </location>
</feature>
<evidence type="ECO:0000259" key="13">
    <source>
        <dbReference type="PROSITE" id="PS50184"/>
    </source>
</evidence>
<evidence type="ECO:0000256" key="7">
    <source>
        <dbReference type="ARBA" id="ARBA00022737"/>
    </source>
</evidence>
<feature type="repeat" description="CSPG" evidence="12">
    <location>
        <begin position="1853"/>
        <end position="1953"/>
    </location>
</feature>
<feature type="repeat" description="CSPG" evidence="12">
    <location>
        <begin position="1508"/>
        <end position="1603"/>
    </location>
</feature>
<evidence type="ECO:0000256" key="4">
    <source>
        <dbReference type="ARBA" id="ARBA00022692"/>
    </source>
</evidence>
<dbReference type="Gene3D" id="2.60.40.2030">
    <property type="match status" value="5"/>
</dbReference>
<dbReference type="InterPro" id="IPR001007">
    <property type="entry name" value="VWF_dom"/>
</dbReference>
<feature type="repeat" description="CSPG" evidence="12">
    <location>
        <begin position="1626"/>
        <end position="1725"/>
    </location>
</feature>
<evidence type="ECO:0000256" key="5">
    <source>
        <dbReference type="ARBA" id="ARBA00022723"/>
    </source>
</evidence>
<dbReference type="FunFam" id="2.60.40.2030:FF:000005">
    <property type="entry name" value="Extracellular matrix protein FRAS1 isoform 1"/>
    <property type="match status" value="1"/>
</dbReference>
<keyword evidence="4" id="KW-0812">Transmembrane</keyword>
<dbReference type="InterPro" id="IPR006212">
    <property type="entry name" value="Furin_repeat"/>
</dbReference>
<dbReference type="PANTHER" id="PTHR45739">
    <property type="entry name" value="MATRIX PROTEIN, PUTATIVE-RELATED"/>
    <property type="match status" value="1"/>
</dbReference>
<dbReference type="PROSITE" id="PS51854">
    <property type="entry name" value="CSPG"/>
    <property type="match status" value="10"/>
</dbReference>
<protein>
    <recommendedName>
        <fullName evidence="13">VWFC domain-containing protein</fullName>
    </recommendedName>
</protein>
<dbReference type="GO" id="GO:0048513">
    <property type="term" value="P:animal organ development"/>
    <property type="evidence" value="ECO:0007669"/>
    <property type="project" value="UniProtKB-ARBA"/>
</dbReference>
<comment type="subcellular location">
    <subcellularLocation>
        <location evidence="1">Cell membrane</location>
        <topology evidence="1">Single-pass type I membrane protein</topology>
    </subcellularLocation>
</comment>
<name>A0AAQ6IP18_ANATE</name>
<dbReference type="FunFam" id="2.60.40.2030:FF:000006">
    <property type="entry name" value="Fraser extracellular matrix complex subunit 1"/>
    <property type="match status" value="1"/>
</dbReference>
<keyword evidence="11" id="KW-0325">Glycoprotein</keyword>
<feature type="repeat" description="CSPG" evidence="12">
    <location>
        <begin position="2335"/>
        <end position="2432"/>
    </location>
</feature>
<dbReference type="Gene3D" id="6.20.200.20">
    <property type="match status" value="3"/>
</dbReference>
<keyword evidence="5" id="KW-0479">Metal-binding</keyword>
<dbReference type="InterPro" id="IPR038081">
    <property type="entry name" value="CalX-like_sf"/>
</dbReference>
<dbReference type="Pfam" id="PF16184">
    <property type="entry name" value="Cadherin_3"/>
    <property type="match status" value="11"/>
</dbReference>
<dbReference type="Pfam" id="PF03160">
    <property type="entry name" value="Calx-beta"/>
    <property type="match status" value="4"/>
</dbReference>
<evidence type="ECO:0000256" key="11">
    <source>
        <dbReference type="ARBA" id="ARBA00023180"/>
    </source>
</evidence>
<dbReference type="InterPro" id="IPR003644">
    <property type="entry name" value="Calx_beta"/>
</dbReference>
<reference evidence="14" key="2">
    <citation type="submission" date="2025-08" db="UniProtKB">
        <authorList>
            <consortium name="Ensembl"/>
        </authorList>
    </citation>
    <scope>IDENTIFICATION</scope>
</reference>
<dbReference type="SMART" id="SM00237">
    <property type="entry name" value="Calx_beta"/>
    <property type="match status" value="5"/>
</dbReference>
<dbReference type="CDD" id="cd00064">
    <property type="entry name" value="FU"/>
    <property type="match status" value="12"/>
</dbReference>
<dbReference type="InterPro" id="IPR051561">
    <property type="entry name" value="FRAS1_ECM"/>
</dbReference>
<dbReference type="FunFam" id="2.60.40.2030:FF:000003">
    <property type="entry name" value="Fraser extracellular matrix complex subunit 1"/>
    <property type="match status" value="1"/>
</dbReference>
<accession>A0AAQ6IP18</accession>
<feature type="repeat" description="CSPG" evidence="12">
    <location>
        <begin position="1274"/>
        <end position="1385"/>
    </location>
</feature>
<keyword evidence="6" id="KW-0732">Signal</keyword>
<dbReference type="SMART" id="SM00261">
    <property type="entry name" value="FU"/>
    <property type="match status" value="14"/>
</dbReference>
<dbReference type="PANTHER" id="PTHR45739:SF1">
    <property type="entry name" value="EXTRACELLULAR MATRIX ORGANIZING PROTEIN FRAS1"/>
    <property type="match status" value="1"/>
</dbReference>
<dbReference type="GO" id="GO:0046872">
    <property type="term" value="F:metal ion binding"/>
    <property type="evidence" value="ECO:0007669"/>
    <property type="project" value="UniProtKB-KW"/>
</dbReference>
<feature type="domain" description="VWFC" evidence="13">
    <location>
        <begin position="75"/>
        <end position="120"/>
    </location>
</feature>
<evidence type="ECO:0000256" key="9">
    <source>
        <dbReference type="ARBA" id="ARBA00022989"/>
    </source>
</evidence>
<dbReference type="PROSITE" id="PS01208">
    <property type="entry name" value="VWFC_1"/>
    <property type="match status" value="3"/>
</dbReference>
<feature type="repeat" description="CSPG" evidence="12">
    <location>
        <begin position="1163"/>
        <end position="1253"/>
    </location>
</feature>
<dbReference type="InterPro" id="IPR009030">
    <property type="entry name" value="Growth_fac_rcpt_cys_sf"/>
</dbReference>
<evidence type="ECO:0000313" key="14">
    <source>
        <dbReference type="Ensembl" id="ENSATEP00000076566.1"/>
    </source>
</evidence>
<dbReference type="SUPFAM" id="SSF57603">
    <property type="entry name" value="FnI-like domain"/>
    <property type="match status" value="5"/>
</dbReference>
<proteinExistence type="inferred from homology"/>
<dbReference type="GO" id="GO:0007154">
    <property type="term" value="P:cell communication"/>
    <property type="evidence" value="ECO:0007669"/>
    <property type="project" value="InterPro"/>
</dbReference>
<dbReference type="Ensembl" id="ENSATET00000077673.1">
    <property type="protein sequence ID" value="ENSATEP00000076566.1"/>
    <property type="gene ID" value="ENSATEG00000008714.3"/>
</dbReference>
<evidence type="ECO:0000256" key="3">
    <source>
        <dbReference type="ARBA" id="ARBA00022475"/>
    </source>
</evidence>
<dbReference type="Gene3D" id="2.10.70.10">
    <property type="entry name" value="Complement Module, domain 1"/>
    <property type="match status" value="2"/>
</dbReference>
<dbReference type="FunFam" id="2.60.40.2030:FF:000035">
    <property type="entry name" value="Fraser extracellular matrix complex subunit 1"/>
    <property type="match status" value="1"/>
</dbReference>
<dbReference type="GO" id="GO:0048731">
    <property type="term" value="P:system development"/>
    <property type="evidence" value="ECO:0007669"/>
    <property type="project" value="UniProtKB-ARBA"/>
</dbReference>
<evidence type="ECO:0000256" key="8">
    <source>
        <dbReference type="ARBA" id="ARBA00022837"/>
    </source>
</evidence>
<reference evidence="14 15" key="1">
    <citation type="submission" date="2021-04" db="EMBL/GenBank/DDBJ databases">
        <authorList>
            <consortium name="Wellcome Sanger Institute Data Sharing"/>
        </authorList>
    </citation>
    <scope>NUCLEOTIDE SEQUENCE [LARGE SCALE GENOMIC DNA]</scope>
</reference>
<evidence type="ECO:0000256" key="2">
    <source>
        <dbReference type="ARBA" id="ARBA00005529"/>
    </source>
</evidence>
<evidence type="ECO:0000256" key="12">
    <source>
        <dbReference type="PROSITE-ProRule" id="PRU01201"/>
    </source>
</evidence>
<evidence type="ECO:0000256" key="6">
    <source>
        <dbReference type="ARBA" id="ARBA00022729"/>
    </source>
</evidence>
<keyword evidence="8" id="KW-0106">Calcium</keyword>
<feature type="repeat" description="CSPG" evidence="12">
    <location>
        <begin position="2207"/>
        <end position="2300"/>
    </location>
</feature>
<dbReference type="GO" id="GO:0005886">
    <property type="term" value="C:plasma membrane"/>
    <property type="evidence" value="ECO:0007669"/>
    <property type="project" value="UniProtKB-SubCell"/>
</dbReference>
<dbReference type="InterPro" id="IPR039005">
    <property type="entry name" value="CSPG_rpt"/>
</dbReference>
<keyword evidence="3" id="KW-1003">Cell membrane</keyword>
<dbReference type="SMART" id="SM00214">
    <property type="entry name" value="VWC"/>
    <property type="match status" value="4"/>
</dbReference>
<dbReference type="PROSITE" id="PS50184">
    <property type="entry name" value="VWFC_2"/>
    <property type="match status" value="4"/>
</dbReference>
<organism evidence="14 15">
    <name type="scientific">Anabas testudineus</name>
    <name type="common">Climbing perch</name>
    <name type="synonym">Anthias testudineus</name>
    <dbReference type="NCBI Taxonomy" id="64144"/>
    <lineage>
        <taxon>Eukaryota</taxon>
        <taxon>Metazoa</taxon>
        <taxon>Chordata</taxon>
        <taxon>Craniata</taxon>
        <taxon>Vertebrata</taxon>
        <taxon>Euteleostomi</taxon>
        <taxon>Actinopterygii</taxon>
        <taxon>Neopterygii</taxon>
        <taxon>Teleostei</taxon>
        <taxon>Neoteleostei</taxon>
        <taxon>Acanthomorphata</taxon>
        <taxon>Anabantaria</taxon>
        <taxon>Anabantiformes</taxon>
        <taxon>Anabantoidei</taxon>
        <taxon>Anabantidae</taxon>
        <taxon>Anabas</taxon>
    </lineage>
</organism>
<keyword evidence="10" id="KW-0472">Membrane</keyword>
<dbReference type="Proteomes" id="UP000265040">
    <property type="component" value="Chromosome 9"/>
</dbReference>
<dbReference type="GeneTree" id="ENSGT00940000163761"/>
<feature type="repeat" description="CSPG" evidence="12">
    <location>
        <begin position="1052"/>
        <end position="1145"/>
    </location>
</feature>
<evidence type="ECO:0000313" key="15">
    <source>
        <dbReference type="Proteomes" id="UP000265040"/>
    </source>
</evidence>
<dbReference type="SUPFAM" id="SSF57184">
    <property type="entry name" value="Growth factor receptor domain"/>
    <property type="match status" value="5"/>
</dbReference>
<reference evidence="14" key="3">
    <citation type="submission" date="2025-09" db="UniProtKB">
        <authorList>
            <consortium name="Ensembl"/>
        </authorList>
    </citation>
    <scope>IDENTIFICATION</scope>
</reference>
<evidence type="ECO:0000256" key="1">
    <source>
        <dbReference type="ARBA" id="ARBA00004251"/>
    </source>
</evidence>
<feature type="repeat" description="CSPG" evidence="12">
    <location>
        <begin position="2095"/>
        <end position="2187"/>
    </location>
</feature>
<keyword evidence="9" id="KW-1133">Transmembrane helix</keyword>
<feature type="domain" description="VWFC" evidence="13">
    <location>
        <begin position="183"/>
        <end position="243"/>
    </location>
</feature>
<sequence>MVLHQSTLAQGYVKEKSRKIANKFAVCLKLVLQQSQQSKSVFNQANCSSETTYKSHICTVSRCSGLLPLCLLIQWSPSPCSVCICSRGSVSCKALPCPPLSCPEDQSPFTPAGECCPKCGKSCSWQGVVYRDGEEWKPSLCSRCVCSNGEIQCSVAECQQVACQPHENLVIQPGKCCPQCMSNPCLSSGKQYQHGEHWQKNTCTTCVCDRGQSKCHTQTCQPVTCDKGQTKVKRAGQCCDECAAAKGSCLYEGTVRYHGDMWNGTGCEFCSCNRGQVLCQRAECGRVECPQVSLKEIIFFIRNQEANLALCLETLEKFDLARWTDSSCRECECLDAQVTCYLRSCPTCPPGTLAITQEGQCCPECRQVQCHEDCLSCLGTSDHCESCKDPKAVLHLGQCLSVCPAGYYADGRVCLACQSSCATCSSRWECQSCGSQLPLLSTDSGQCLATCPPGSYQHDYTQCRRCHESCSECRGPSHQECVSCSDPAVLLKDGECVSDCGTGFYSQEGICYACDSSCASCYPDNPKCMSCPPGTALHYGKCITQCPAQHYMDNHSRCRACHSSCASCWGPSVSQCTLCPGGLLLHQGQCVEACGEGQYSLDNTCHNCHPSCRSCVGPLASDCLLCLKPEEVLLPQSSHLHHGVCTAVCPTRTFLNAKQTCRECHPSCWLCTGPSADNCMSCPPPSALHEGHCVPTCPQGFFVQDNQCQACHPSCQTCSGPSQADCTSCPHLASLQSGYCKTGCKEGHFLHAATGECLKCTSDCQRCTADLQTGVGSICLWCKVQKSWLLGDHCISHCPQSHYAWHGACIRCHPLCETCSGAGPLSCTSCPNNSVLLPSGLCAPKCPIGYYDNGHGISCDSQCLTCDMAGVCTSCRDPAKVLLFGECQYDSCAHQYYLNTTTRACRECDWSCNACKGPLRTDCLQCMEGYVLQDGVCTQSCSPGSYQDGDRCLGCDEHCLECQGPGQCQRCQPPYYTLHGQCVLECGRNYFLDTSSQACKPCSSDCVLCDGVGRCRACRDHTYLMEGYCTPDCGHGYYADRKTRTCHVNTHPPVLHVNGSLLVPVGGFAPLPPTLLHVKDLDSPSERLIFQLIQDPSNGRLVLFKSGRELTRDDSFTWAELKSGRVRFTHKKDKARLFTLRAADPQLFSQPETVQVQAVSMQPPKVVSLSVLHVEGSGALATITKSVLQVDDLDNSADVLVMVLEPPRHGRLTRLHSDRALSRFKLEELSREQIQYIHDGSEGMEDSAVLQVNDGHSYRNILLQVHINQKAADSPHLLSVPVTWVKEGGMVRLDKKYLQVDYKGVSTDNILYTILASDGQPKYGEVVLVSMPADGPPEGWHPSLTDEQGFTATTTFTQQDVNDGAVWYRHFGSGSNSDSFQFQVGALEDRVTEITPSALSFVDSETPSEKLMYTITKPLPRGQGALEHRDRPYTPVKHFTQADVNNGKIIYRPPAAPSHLQELYQYSFIGDIHTLIDAFHFTVVSDGEHTTPELDFAVLLLSNHQQPPVFQVLDPFLEVSLGGQAAIGGQQLAVSDADTAPDELEFELVEAPLHGELIKTDGNTRIRMTSGDTFTFSDITRNVLRYQHAGLSTHDDAIKFSVSDGISMATTVVQVVVLSTEGDGPQRDPVASLSLEVGKKSSTVIRRSHLAYTDNMSPDDQIQIQLVVVPMYGILTKSQSQQEHQELREYSSFTMEDINKHRIRYITSLETGGQPVTDVFHFVVHDGDNNRLDNQMCTITITSTPRQPPVVTVRSGIKVQEGGRVQLSTNHIIVSDLDTARKDLLAWLVSPPKYGFIENTKRGKNCVTLFFFYFYFIYLFITKQDIFSFYISDGHSQTEAFSVEIDIQSKEDREPVVSVSSIHVEENSGVVITNSSLNVHDQDTPDNEILFKIIRTPSYGKLRRRQFYSQPLENGRVLTLGSTFTYQDVLDQLLVYTPETISGGADEMGFNLTNGIYTYTGRLEFTMDVRRSEGPRMTVNRGLQLPAGSSSKITEQNLKGTDIDSDNLKLRYILTKDPPAGNLQLSKSERGEKVSVKGPVQSFTQDDVNKGFVQYSHEKGEKGGSLFFKFNLVDPEGNKLIDQSFFISVLEDRLPPSVVVNKGLVLDENSMKKLTTLQLSASDQDSEPAELFFRITKQPSLGHLEHSTNPGTRIGTFTQADLVSRSIQYVHTSEEEKHADQFSFIVSDGTNEVAQTFYITIKPVDDSLPLLQVPGMRVQEGVRKTITEFELKATDADTEAESIIFTVVQAPRHGTIERTSNGQHYRQTSSFTMDDIYQNRISYNHDGSNSLKDRFTFTVADGTNLLFLVEEGGKEIVTAAPQKFKIDILPVDDGTPRIVTNLGLQWLEYMDNKATNLITKKELLTMDPDTNDEQLVYEITTEPKHGFIESKLKPGTPITTFTQADINLGLIRYVLHHENVQETMDNFKFLVKDSKPNVVSDNVFHIQWSLISFEHKSYNVSEKAGTVAVTVKRMGNLNQYAIVLCRTEQGSATSTSGIGSHPGQQDYVEYAGQVQFDEREDIKVCTIVINDDKVFEGTESFHVELSMPVYALLGGNTRAIVNINDTEDEPTLQFDKKIYHVNESTGFIHAPVERKGDTSSTVSALCYTVAKSAQGSSLHALESGSDYKSRGMSNDNRVIFGPGVSMSTCDVKLIDDSEYELSEEFELVLSDASDNARIGDVIVAKVVIDGPNDASTVTLGNATFTFSEDAGTIEIPVLRHGSDLSSVTSVWCATRPADPPSASPGIDYIPSSKKVEFKPGKTEQTCSLTIMDDIQNPSIEGPESFVVFLSSPQGAVLQEPYEANVVITDTFQDIPSMQFEKSAYTVKETDGILHIPIIRTGDLSFKSSVRCFTRTMSAMVMDDFEERRNADESRITFLKGEKVKNCTIFINDDSVFEPEEEFQVHLGTPLGDHWSGAMVGASDIVTITITNDEDAPTIEFEQASYQVREPPGPDGIEVLNIKVIRRGDLDRTSKIRCSTRDGSAQSGVDYNPRSRVLKYTPGMDHILFKVEILSNEDREWHESFSLVLGPDDPVEAVLGEITMATVTILDQEAAGSLILPAPPIVVSLADYDHVQEVTKEGSKKTPSPGYPLVCVTPCDPHYPKYSVMKERCEEAGINQTQVHFSWEVAAPTDTSGARSPFETVTDTTPYTSVNHMVLDSIYFSRRFHVRCVAQARDKAGHLGTPLRSNIATIGTEGSICHTPVTTGTARGFQAQSFIATLKYLDVKHKEHPNR</sequence>
<dbReference type="GO" id="GO:0009653">
    <property type="term" value="P:anatomical structure morphogenesis"/>
    <property type="evidence" value="ECO:0007669"/>
    <property type="project" value="TreeGrafter"/>
</dbReference>
<dbReference type="Gene3D" id="2.10.220.10">
    <property type="entry name" value="Hormone Receptor, Insulin-like Growth Factor Receptor 1, Chain A, domain 2"/>
    <property type="match status" value="9"/>
</dbReference>
<feature type="domain" description="VWFC" evidence="13">
    <location>
        <begin position="121"/>
        <end position="181"/>
    </location>
</feature>